<evidence type="ECO:0000313" key="11">
    <source>
        <dbReference type="EMBL" id="THH10406.1"/>
    </source>
</evidence>
<dbReference type="CDD" id="cd08249">
    <property type="entry name" value="enoyl_reductase_like"/>
    <property type="match status" value="1"/>
</dbReference>
<feature type="compositionally biased region" description="Low complexity" evidence="9">
    <location>
        <begin position="1"/>
        <end position="17"/>
    </location>
</feature>
<dbReference type="EMBL" id="SGPK01000037">
    <property type="protein sequence ID" value="THH10406.1"/>
    <property type="molecule type" value="Genomic_DNA"/>
</dbReference>
<dbReference type="SMART" id="SM00829">
    <property type="entry name" value="PKS_ER"/>
    <property type="match status" value="1"/>
</dbReference>
<evidence type="ECO:0000259" key="10">
    <source>
        <dbReference type="SMART" id="SM00829"/>
    </source>
</evidence>
<organism evidence="11 12">
    <name type="scientific">Phellinidium pouzarii</name>
    <dbReference type="NCBI Taxonomy" id="167371"/>
    <lineage>
        <taxon>Eukaryota</taxon>
        <taxon>Fungi</taxon>
        <taxon>Dikarya</taxon>
        <taxon>Basidiomycota</taxon>
        <taxon>Agaricomycotina</taxon>
        <taxon>Agaricomycetes</taxon>
        <taxon>Hymenochaetales</taxon>
        <taxon>Hymenochaetaceae</taxon>
        <taxon>Phellinidium</taxon>
    </lineage>
</organism>
<keyword evidence="2" id="KW-0285">Flavoprotein</keyword>
<dbReference type="InterPro" id="IPR013149">
    <property type="entry name" value="ADH-like_C"/>
</dbReference>
<dbReference type="InterPro" id="IPR020843">
    <property type="entry name" value="ER"/>
</dbReference>
<dbReference type="SUPFAM" id="SSF51395">
    <property type="entry name" value="FMN-linked oxidoreductases"/>
    <property type="match status" value="1"/>
</dbReference>
<dbReference type="GO" id="GO:0005737">
    <property type="term" value="C:cytoplasm"/>
    <property type="evidence" value="ECO:0007669"/>
    <property type="project" value="TreeGrafter"/>
</dbReference>
<protein>
    <recommendedName>
        <fullName evidence="10">Enoyl reductase (ER) domain-containing protein</fullName>
    </recommendedName>
</protein>
<dbReference type="SUPFAM" id="SSF51735">
    <property type="entry name" value="NAD(P)-binding Rossmann-fold domains"/>
    <property type="match status" value="1"/>
</dbReference>
<dbReference type="InterPro" id="IPR011032">
    <property type="entry name" value="GroES-like_sf"/>
</dbReference>
<name>A0A4S4LET3_9AGAM</name>
<comment type="caution">
    <text evidence="11">The sequence shown here is derived from an EMBL/GenBank/DDBJ whole genome shotgun (WGS) entry which is preliminary data.</text>
</comment>
<dbReference type="GO" id="GO:0050660">
    <property type="term" value="F:flavin adenine dinucleotide binding"/>
    <property type="evidence" value="ECO:0007669"/>
    <property type="project" value="InterPro"/>
</dbReference>
<comment type="catalytic activity">
    <reaction evidence="8">
        <text>a 5,6-dihydrouridine in mRNA + NADP(+) = a uridine in mRNA + NADPH + H(+)</text>
        <dbReference type="Rhea" id="RHEA:69855"/>
        <dbReference type="Rhea" id="RHEA-COMP:14658"/>
        <dbReference type="Rhea" id="RHEA-COMP:17789"/>
        <dbReference type="ChEBI" id="CHEBI:15378"/>
        <dbReference type="ChEBI" id="CHEBI:57783"/>
        <dbReference type="ChEBI" id="CHEBI:58349"/>
        <dbReference type="ChEBI" id="CHEBI:65315"/>
        <dbReference type="ChEBI" id="CHEBI:74443"/>
    </reaction>
    <physiologicalReaction direction="right-to-left" evidence="8">
        <dbReference type="Rhea" id="RHEA:69857"/>
    </physiologicalReaction>
</comment>
<dbReference type="InterPro" id="IPR036291">
    <property type="entry name" value="NAD(P)-bd_dom_sf"/>
</dbReference>
<feature type="domain" description="Enoyl reductase (ER)" evidence="10">
    <location>
        <begin position="523"/>
        <end position="870"/>
    </location>
</feature>
<dbReference type="GO" id="GO:0016651">
    <property type="term" value="F:oxidoreductase activity, acting on NAD(P)H"/>
    <property type="evidence" value="ECO:0007669"/>
    <property type="project" value="InterPro"/>
</dbReference>
<dbReference type="OrthoDB" id="10262250at2759"/>
<dbReference type="InterPro" id="IPR018517">
    <property type="entry name" value="tRNA_hU_synthase_CS"/>
</dbReference>
<keyword evidence="5" id="KW-0819">tRNA processing</keyword>
<keyword evidence="12" id="KW-1185">Reference proteome</keyword>
<dbReference type="PROSITE" id="PS01136">
    <property type="entry name" value="UPF0034"/>
    <property type="match status" value="1"/>
</dbReference>
<dbReference type="GO" id="GO:0006397">
    <property type="term" value="P:mRNA processing"/>
    <property type="evidence" value="ECO:0007669"/>
    <property type="project" value="UniProtKB-KW"/>
</dbReference>
<dbReference type="InterPro" id="IPR013154">
    <property type="entry name" value="ADH-like_N"/>
</dbReference>
<dbReference type="PANTHER" id="PTHR45936:SF1">
    <property type="entry name" value="TRNA-DIHYDROURIDINE(20) SYNTHASE [NAD(P)+]-LIKE"/>
    <property type="match status" value="1"/>
</dbReference>
<keyword evidence="4" id="KW-0507">mRNA processing</keyword>
<dbReference type="InterPro" id="IPR035587">
    <property type="entry name" value="DUS-like_FMN-bd"/>
</dbReference>
<evidence type="ECO:0000256" key="5">
    <source>
        <dbReference type="ARBA" id="ARBA00022694"/>
    </source>
</evidence>
<evidence type="ECO:0000256" key="6">
    <source>
        <dbReference type="ARBA" id="ARBA00023002"/>
    </source>
</evidence>
<evidence type="ECO:0000313" key="12">
    <source>
        <dbReference type="Proteomes" id="UP000308199"/>
    </source>
</evidence>
<dbReference type="Pfam" id="PF00107">
    <property type="entry name" value="ADH_zinc_N"/>
    <property type="match status" value="1"/>
</dbReference>
<evidence type="ECO:0000256" key="7">
    <source>
        <dbReference type="ARBA" id="ARBA00048342"/>
    </source>
</evidence>
<keyword evidence="3" id="KW-0288">FMN</keyword>
<dbReference type="InterPro" id="IPR013785">
    <property type="entry name" value="Aldolase_TIM"/>
</dbReference>
<keyword evidence="6" id="KW-0560">Oxidoreductase</keyword>
<gene>
    <name evidence="11" type="ORF">EW145_g1353</name>
</gene>
<dbReference type="Pfam" id="PF01207">
    <property type="entry name" value="Dus"/>
    <property type="match status" value="1"/>
</dbReference>
<proteinExistence type="predicted"/>
<dbReference type="Gene3D" id="3.20.20.70">
    <property type="entry name" value="Aldolase class I"/>
    <property type="match status" value="1"/>
</dbReference>
<evidence type="ECO:0000256" key="2">
    <source>
        <dbReference type="ARBA" id="ARBA00022630"/>
    </source>
</evidence>
<dbReference type="CDD" id="cd02801">
    <property type="entry name" value="DUS_like_FMN"/>
    <property type="match status" value="1"/>
</dbReference>
<accession>A0A4S4LET3</accession>
<comment type="cofactor">
    <cofactor evidence="1">
        <name>FMN</name>
        <dbReference type="ChEBI" id="CHEBI:58210"/>
    </cofactor>
</comment>
<evidence type="ECO:0000256" key="3">
    <source>
        <dbReference type="ARBA" id="ARBA00022643"/>
    </source>
</evidence>
<reference evidence="11 12" key="1">
    <citation type="submission" date="2019-02" db="EMBL/GenBank/DDBJ databases">
        <title>Genome sequencing of the rare red list fungi Phellinidium pouzarii.</title>
        <authorList>
            <person name="Buettner E."/>
            <person name="Kellner H."/>
        </authorList>
    </citation>
    <scope>NUCLEOTIDE SEQUENCE [LARGE SCALE GENOMIC DNA]</scope>
    <source>
        <strain evidence="11 12">DSM 108285</strain>
    </source>
</reference>
<dbReference type="Gene3D" id="3.90.180.10">
    <property type="entry name" value="Medium-chain alcohol dehydrogenases, catalytic domain"/>
    <property type="match status" value="1"/>
</dbReference>
<evidence type="ECO:0000256" key="4">
    <source>
        <dbReference type="ARBA" id="ARBA00022664"/>
    </source>
</evidence>
<dbReference type="InterPro" id="IPR052582">
    <property type="entry name" value="tRNA-DUS-like"/>
</dbReference>
<dbReference type="PANTHER" id="PTHR45936">
    <property type="entry name" value="TRNA-DIHYDROURIDINE(20) SYNTHASE [NAD(P)+]-LIKE"/>
    <property type="match status" value="1"/>
</dbReference>
<dbReference type="GO" id="GO:0017150">
    <property type="term" value="F:tRNA dihydrouridine synthase activity"/>
    <property type="evidence" value="ECO:0007669"/>
    <property type="project" value="InterPro"/>
</dbReference>
<sequence>MSRRASSSSSSPSSSSRPLKRQRTEHLTSESFKNGVMLAPMVRSGALPTRLYALKHGAKLVWSPEVVDKAILHAERVVDSQTGVISYNGVSKAIFTTHPIEKPYLVYQIGSADPKLAVQAAKTVLQDVSGIDLNCGCPKPFSTHAGMGAALLTNPDLLCSILTALRTALPPEITVSAKIRLLSEQNDTLKLVERIVNTGISALTIHCRTRNMRPRERALIGRLREIVEFVGNMGKGVAVIENGDCVSREDAMRLRGITGADSFMIATAAESNPTCFSPAPLPDLMKTFTPAYIQLGKYLGNHFANTKYCAAAFKGANHDMKKAERQQLQNKISRAKSYDELNDFVGGLWDGAEEMQKIVKSIESRVDGVLYAFDPPPSQETQMRLENDMLDTSASSMAEAEYLVTPTGAEAEKEVILSTPPERENPEPPTLNAPLLPSNEQLLALPSLISELDETARVSFLEGSYEQVSVKEDECLELAAANACALILTANYIDTHHTQRLPILTLLVFTMSTHIAIAATAKGVLEQVQLPTPTPGPGEVLIKVQYAAFIPLDSSQLDIAYKLADDPYPHVLGYSAAGEIKSIGEGVSDLKEGDRVTSYTYPLSKNKASQEYVLIGRNLVAKVPGTFPLHAAASIPDNYVTAMFTLFGLRNLALPIPPSFPALSPPPNADTPILVYGASSSSGQYLVQLLKLAGYTKILVTASPHNHSLLRDLGATQCFDYRSPELATDILMSTGGDKVPTVVDCISSRTSIQAISSVIEKGTRIALLMPVKDGDTLVNSPDSEMHFGIPPWTASLLKDAEILQVYTFKHQEEVFAKENYMQKILPKLLEDGLIRPNPVRLMNEGTLKERVEKGLDLLRKNKISGEKVVVDFRG</sequence>
<dbReference type="AlphaFoldDB" id="A0A4S4LET3"/>
<evidence type="ECO:0000256" key="9">
    <source>
        <dbReference type="SAM" id="MobiDB-lite"/>
    </source>
</evidence>
<evidence type="ECO:0000256" key="1">
    <source>
        <dbReference type="ARBA" id="ARBA00001917"/>
    </source>
</evidence>
<feature type="region of interest" description="Disordered" evidence="9">
    <location>
        <begin position="1"/>
        <end position="27"/>
    </location>
</feature>
<dbReference type="Proteomes" id="UP000308199">
    <property type="component" value="Unassembled WGS sequence"/>
</dbReference>
<comment type="catalytic activity">
    <reaction evidence="7">
        <text>a 5,6-dihydrouridine in mRNA + NAD(+) = a uridine in mRNA + NADH + H(+)</text>
        <dbReference type="Rhea" id="RHEA:69851"/>
        <dbReference type="Rhea" id="RHEA-COMP:14658"/>
        <dbReference type="Rhea" id="RHEA-COMP:17789"/>
        <dbReference type="ChEBI" id="CHEBI:15378"/>
        <dbReference type="ChEBI" id="CHEBI:57540"/>
        <dbReference type="ChEBI" id="CHEBI:57945"/>
        <dbReference type="ChEBI" id="CHEBI:65315"/>
        <dbReference type="ChEBI" id="CHEBI:74443"/>
    </reaction>
    <physiologicalReaction direction="right-to-left" evidence="7">
        <dbReference type="Rhea" id="RHEA:69853"/>
    </physiologicalReaction>
</comment>
<evidence type="ECO:0000256" key="8">
    <source>
        <dbReference type="ARBA" id="ARBA00049447"/>
    </source>
</evidence>
<dbReference type="SUPFAM" id="SSF50129">
    <property type="entry name" value="GroES-like"/>
    <property type="match status" value="1"/>
</dbReference>
<dbReference type="Pfam" id="PF08240">
    <property type="entry name" value="ADH_N"/>
    <property type="match status" value="1"/>
</dbReference>
<dbReference type="InterPro" id="IPR047122">
    <property type="entry name" value="Trans-enoyl_RdTase-like"/>
</dbReference>
<dbReference type="Gene3D" id="3.40.50.720">
    <property type="entry name" value="NAD(P)-binding Rossmann-like Domain"/>
    <property type="match status" value="1"/>
</dbReference>